<accession>A0ABP5JFL3</accession>
<protein>
    <submittedName>
        <fullName evidence="1">Uncharacterized protein</fullName>
    </submittedName>
</protein>
<dbReference type="Proteomes" id="UP001500166">
    <property type="component" value="Unassembled WGS sequence"/>
</dbReference>
<evidence type="ECO:0000313" key="2">
    <source>
        <dbReference type="Proteomes" id="UP001500166"/>
    </source>
</evidence>
<organism evidence="1 2">
    <name type="scientific">Kocuria atrinae</name>
    <dbReference type="NCBI Taxonomy" id="592377"/>
    <lineage>
        <taxon>Bacteria</taxon>
        <taxon>Bacillati</taxon>
        <taxon>Actinomycetota</taxon>
        <taxon>Actinomycetes</taxon>
        <taxon>Micrococcales</taxon>
        <taxon>Micrococcaceae</taxon>
        <taxon>Kocuria</taxon>
    </lineage>
</organism>
<reference evidence="2" key="1">
    <citation type="journal article" date="2019" name="Int. J. Syst. Evol. Microbiol.">
        <title>The Global Catalogue of Microorganisms (GCM) 10K type strain sequencing project: providing services to taxonomists for standard genome sequencing and annotation.</title>
        <authorList>
            <consortium name="The Broad Institute Genomics Platform"/>
            <consortium name="The Broad Institute Genome Sequencing Center for Infectious Disease"/>
            <person name="Wu L."/>
            <person name="Ma J."/>
        </authorList>
    </citation>
    <scope>NUCLEOTIDE SEQUENCE [LARGE SCALE GENOMIC DNA]</scope>
    <source>
        <strain evidence="2">JCM 15914</strain>
    </source>
</reference>
<name>A0ABP5JFL3_9MICC</name>
<sequence length="76" mass="8016">MTGRVRPGVVGNFTFMAHVNPPLAARFRWLGVAGRESVRNLCRVIGDGDNEANNYLTFAVKLHVATGGSTSGSSPG</sequence>
<dbReference type="EMBL" id="BAAAQA010000016">
    <property type="protein sequence ID" value="GAA2117338.1"/>
    <property type="molecule type" value="Genomic_DNA"/>
</dbReference>
<comment type="caution">
    <text evidence="1">The sequence shown here is derived from an EMBL/GenBank/DDBJ whole genome shotgun (WGS) entry which is preliminary data.</text>
</comment>
<gene>
    <name evidence="1" type="ORF">GCM10009824_16710</name>
</gene>
<keyword evidence="2" id="KW-1185">Reference proteome</keyword>
<proteinExistence type="predicted"/>
<evidence type="ECO:0000313" key="1">
    <source>
        <dbReference type="EMBL" id="GAA2117338.1"/>
    </source>
</evidence>